<keyword evidence="1" id="KW-0472">Membrane</keyword>
<evidence type="ECO:0000313" key="2">
    <source>
        <dbReference type="EMBL" id="CDW43613.1"/>
    </source>
</evidence>
<dbReference type="AlphaFoldDB" id="A0A0K2UZC4"/>
<sequence>MRMKLCGRLIIGVMYVSNNLISVPYYFPTIFPTSHVNPRTFSDKERQGRFLKRCERKKKLEVLISKVDSSVRVFDTVTNIMSI</sequence>
<reference evidence="2" key="1">
    <citation type="submission" date="2014-05" db="EMBL/GenBank/DDBJ databases">
        <authorList>
            <person name="Chronopoulou M."/>
        </authorList>
    </citation>
    <scope>NUCLEOTIDE SEQUENCE</scope>
    <source>
        <tissue evidence="2">Whole organism</tissue>
    </source>
</reference>
<name>A0A0K2UZC4_LEPSM</name>
<organism evidence="2">
    <name type="scientific">Lepeophtheirus salmonis</name>
    <name type="common">Salmon louse</name>
    <name type="synonym">Caligus salmonis</name>
    <dbReference type="NCBI Taxonomy" id="72036"/>
    <lineage>
        <taxon>Eukaryota</taxon>
        <taxon>Metazoa</taxon>
        <taxon>Ecdysozoa</taxon>
        <taxon>Arthropoda</taxon>
        <taxon>Crustacea</taxon>
        <taxon>Multicrustacea</taxon>
        <taxon>Hexanauplia</taxon>
        <taxon>Copepoda</taxon>
        <taxon>Siphonostomatoida</taxon>
        <taxon>Caligidae</taxon>
        <taxon>Lepeophtheirus</taxon>
    </lineage>
</organism>
<proteinExistence type="predicted"/>
<evidence type="ECO:0000256" key="1">
    <source>
        <dbReference type="SAM" id="Phobius"/>
    </source>
</evidence>
<accession>A0A0K2UZC4</accession>
<protein>
    <submittedName>
        <fullName evidence="2">Uncharacterized protein</fullName>
    </submittedName>
</protein>
<dbReference type="EMBL" id="HACA01026252">
    <property type="protein sequence ID" value="CDW43613.1"/>
    <property type="molecule type" value="Transcribed_RNA"/>
</dbReference>
<keyword evidence="1" id="KW-0812">Transmembrane</keyword>
<keyword evidence="1" id="KW-1133">Transmembrane helix</keyword>
<feature type="transmembrane region" description="Helical" evidence="1">
    <location>
        <begin position="9"/>
        <end position="27"/>
    </location>
</feature>